<organism evidence="1 2">
    <name type="scientific">Alicyclobacillus fastidiosus</name>
    <dbReference type="NCBI Taxonomy" id="392011"/>
    <lineage>
        <taxon>Bacteria</taxon>
        <taxon>Bacillati</taxon>
        <taxon>Bacillota</taxon>
        <taxon>Bacilli</taxon>
        <taxon>Bacillales</taxon>
        <taxon>Alicyclobacillaceae</taxon>
        <taxon>Alicyclobacillus</taxon>
    </lineage>
</organism>
<dbReference type="Pfam" id="PF00702">
    <property type="entry name" value="Hydrolase"/>
    <property type="match status" value="1"/>
</dbReference>
<evidence type="ECO:0000313" key="1">
    <source>
        <dbReference type="EMBL" id="MFB5192307.1"/>
    </source>
</evidence>
<dbReference type="SFLD" id="SFLDG01129">
    <property type="entry name" value="C1.5:_HAD__Beta-PGM__Phosphata"/>
    <property type="match status" value="1"/>
</dbReference>
<keyword evidence="1" id="KW-0378">Hydrolase</keyword>
<dbReference type="PANTHER" id="PTHR43434">
    <property type="entry name" value="PHOSPHOGLYCOLATE PHOSPHATASE"/>
    <property type="match status" value="1"/>
</dbReference>
<dbReference type="SUPFAM" id="SSF56784">
    <property type="entry name" value="HAD-like"/>
    <property type="match status" value="1"/>
</dbReference>
<dbReference type="GO" id="GO:0016787">
    <property type="term" value="F:hydrolase activity"/>
    <property type="evidence" value="ECO:0007669"/>
    <property type="project" value="UniProtKB-KW"/>
</dbReference>
<evidence type="ECO:0000313" key="2">
    <source>
        <dbReference type="Proteomes" id="UP001579974"/>
    </source>
</evidence>
<comment type="caution">
    <text evidence="1">The sequence shown here is derived from an EMBL/GenBank/DDBJ whole genome shotgun (WGS) entry which is preliminary data.</text>
</comment>
<keyword evidence="2" id="KW-1185">Reference proteome</keyword>
<dbReference type="Proteomes" id="UP001579974">
    <property type="component" value="Unassembled WGS sequence"/>
</dbReference>
<dbReference type="InterPro" id="IPR023214">
    <property type="entry name" value="HAD_sf"/>
</dbReference>
<dbReference type="EC" id="3.1.3.-" evidence="1"/>
<dbReference type="InterPro" id="IPR050155">
    <property type="entry name" value="HAD-like_hydrolase_sf"/>
</dbReference>
<dbReference type="RefSeq" id="WP_275474293.1">
    <property type="nucleotide sequence ID" value="NZ_CP162940.1"/>
</dbReference>
<dbReference type="Gene3D" id="3.40.50.1000">
    <property type="entry name" value="HAD superfamily/HAD-like"/>
    <property type="match status" value="1"/>
</dbReference>
<dbReference type="PANTHER" id="PTHR43434:SF1">
    <property type="entry name" value="PHOSPHOGLYCOLATE PHOSPHATASE"/>
    <property type="match status" value="1"/>
</dbReference>
<accession>A0ABV5AJ60</accession>
<dbReference type="InterPro" id="IPR036412">
    <property type="entry name" value="HAD-like_sf"/>
</dbReference>
<protein>
    <submittedName>
        <fullName evidence="1">HAD family hydrolase</fullName>
        <ecNumber evidence="1">3.1.3.-</ecNumber>
    </submittedName>
</protein>
<name>A0ABV5AJ60_9BACL</name>
<dbReference type="SFLD" id="SFLDS00003">
    <property type="entry name" value="Haloacid_Dehalogenase"/>
    <property type="match status" value="1"/>
</dbReference>
<reference evidence="1 2" key="1">
    <citation type="journal article" date="2024" name="Int. J. Mol. Sci.">
        <title>Exploration of Alicyclobacillus spp. Genome in Search of Antibiotic Resistance.</title>
        <authorList>
            <person name="Bucka-Kolendo J."/>
            <person name="Kiousi D.E."/>
            <person name="Dekowska A."/>
            <person name="Mikolajczuk-Szczyrba A."/>
            <person name="Karadedos D.M."/>
            <person name="Michael P."/>
            <person name="Galanis A."/>
            <person name="Sokolowska B."/>
        </authorList>
    </citation>
    <scope>NUCLEOTIDE SEQUENCE [LARGE SCALE GENOMIC DNA]</scope>
    <source>
        <strain evidence="1 2">KKP 3000</strain>
    </source>
</reference>
<dbReference type="PRINTS" id="PR00413">
    <property type="entry name" value="HADHALOGNASE"/>
</dbReference>
<dbReference type="InterPro" id="IPR006439">
    <property type="entry name" value="HAD-SF_hydro_IA"/>
</dbReference>
<gene>
    <name evidence="1" type="ORF">KKP3000_001102</name>
</gene>
<sequence length="238" mass="27534">MLTTLLFDLDGTLLPFDLDSFMSGYFERLTPHLQGYVHSDELAPWILGAMRRVVESEVPHLTNMDKFRRALFDNDSEKEAQIWPIFEAFYDSSFQELQDLTSPTNIAREICRTAYDKGYQLVLATNPIFPKVATQSRMCWARLEETWFKLVTTMENSHYCKPNPKYFLEILDALDLAPNECMMIGNDVQEDGVAGHVGIPTFLVTDDLIDRQLGTFHFEHQGTREDVLRFVKRLPTRV</sequence>
<dbReference type="EMBL" id="JBDXSU010000019">
    <property type="protein sequence ID" value="MFB5192307.1"/>
    <property type="molecule type" value="Genomic_DNA"/>
</dbReference>
<proteinExistence type="predicted"/>